<feature type="region of interest" description="Disordered" evidence="1">
    <location>
        <begin position="213"/>
        <end position="244"/>
    </location>
</feature>
<sequence>MLRPLLFTYLFFYLPIVSAQQQCPLCYGGDAAANLNNTIGGAADGVTCGEFLNDVELDSDDCLNLQLVAYRYCGCPRYPEEFYCPMCKDSFVNIPNKFKTIPGTEKTCDEKLFVKSSEMPSNGCSDAMKPGYVCGCPDAEEPFCQICGGSVEDDTKIRNPEATLTINGVGVKTCQQIANEALLGSLSIEQCSLVQAEAFTTCGCEGSEELEANAPTSDASSKNNATDVPLETDAATPSPTEEDNSAATISNYFWASLLGVVAMWLIL</sequence>
<comment type="caution">
    <text evidence="3">The sequence shown here is derived from an EMBL/GenBank/DDBJ whole genome shotgun (WGS) entry which is preliminary data.</text>
</comment>
<evidence type="ECO:0000313" key="4">
    <source>
        <dbReference type="Proteomes" id="UP001153069"/>
    </source>
</evidence>
<feature type="compositionally biased region" description="Polar residues" evidence="1">
    <location>
        <begin position="235"/>
        <end position="244"/>
    </location>
</feature>
<keyword evidence="2" id="KW-0732">Signal</keyword>
<dbReference type="EMBL" id="CAICTM010000142">
    <property type="protein sequence ID" value="CAB9502708.1"/>
    <property type="molecule type" value="Genomic_DNA"/>
</dbReference>
<keyword evidence="4" id="KW-1185">Reference proteome</keyword>
<protein>
    <submittedName>
        <fullName evidence="3">Uncharacterized protein</fullName>
    </submittedName>
</protein>
<evidence type="ECO:0000256" key="2">
    <source>
        <dbReference type="SAM" id="SignalP"/>
    </source>
</evidence>
<dbReference type="AlphaFoldDB" id="A0A9N8HAD1"/>
<dbReference type="Proteomes" id="UP001153069">
    <property type="component" value="Unassembled WGS sequence"/>
</dbReference>
<feature type="signal peptide" evidence="2">
    <location>
        <begin position="1"/>
        <end position="19"/>
    </location>
</feature>
<feature type="compositionally biased region" description="Polar residues" evidence="1">
    <location>
        <begin position="214"/>
        <end position="226"/>
    </location>
</feature>
<organism evidence="3 4">
    <name type="scientific">Seminavis robusta</name>
    <dbReference type="NCBI Taxonomy" id="568900"/>
    <lineage>
        <taxon>Eukaryota</taxon>
        <taxon>Sar</taxon>
        <taxon>Stramenopiles</taxon>
        <taxon>Ochrophyta</taxon>
        <taxon>Bacillariophyta</taxon>
        <taxon>Bacillariophyceae</taxon>
        <taxon>Bacillariophycidae</taxon>
        <taxon>Naviculales</taxon>
        <taxon>Naviculaceae</taxon>
        <taxon>Seminavis</taxon>
    </lineage>
</organism>
<gene>
    <name evidence="3" type="ORF">SEMRO_143_G066820.1</name>
</gene>
<accession>A0A9N8HAD1</accession>
<evidence type="ECO:0000313" key="3">
    <source>
        <dbReference type="EMBL" id="CAB9502708.1"/>
    </source>
</evidence>
<evidence type="ECO:0000256" key="1">
    <source>
        <dbReference type="SAM" id="MobiDB-lite"/>
    </source>
</evidence>
<reference evidence="3" key="1">
    <citation type="submission" date="2020-06" db="EMBL/GenBank/DDBJ databases">
        <authorList>
            <consortium name="Plant Systems Biology data submission"/>
        </authorList>
    </citation>
    <scope>NUCLEOTIDE SEQUENCE</scope>
    <source>
        <strain evidence="3">D6</strain>
    </source>
</reference>
<name>A0A9N8HAD1_9STRA</name>
<feature type="chain" id="PRO_5040188940" evidence="2">
    <location>
        <begin position="20"/>
        <end position="267"/>
    </location>
</feature>
<proteinExistence type="predicted"/>